<evidence type="ECO:0000256" key="2">
    <source>
        <dbReference type="PIRNR" id="PIRNR006276"/>
    </source>
</evidence>
<dbReference type="InterPro" id="IPR006015">
    <property type="entry name" value="Universal_stress_UspA"/>
</dbReference>
<reference evidence="4 5" key="1">
    <citation type="submission" date="2022-10" db="EMBL/GenBank/DDBJ databases">
        <title>Comparative genomic analysis of Cohnella hashimotonis sp. nov., isolated from the International Space Station.</title>
        <authorList>
            <person name="Simpson A."/>
            <person name="Venkateswaran K."/>
        </authorList>
    </citation>
    <scope>NUCLEOTIDE SEQUENCE [LARGE SCALE GENOMIC DNA]</scope>
    <source>
        <strain evidence="4 5">DSM 18997</strain>
    </source>
</reference>
<evidence type="ECO:0000313" key="5">
    <source>
        <dbReference type="Proteomes" id="UP001153387"/>
    </source>
</evidence>
<organism evidence="4 5">
    <name type="scientific">Cohnella ginsengisoli</name>
    <dbReference type="NCBI Taxonomy" id="425004"/>
    <lineage>
        <taxon>Bacteria</taxon>
        <taxon>Bacillati</taxon>
        <taxon>Bacillota</taxon>
        <taxon>Bacilli</taxon>
        <taxon>Bacillales</taxon>
        <taxon>Paenibacillaceae</taxon>
        <taxon>Cohnella</taxon>
    </lineage>
</organism>
<dbReference type="PRINTS" id="PR01438">
    <property type="entry name" value="UNVRSLSTRESS"/>
</dbReference>
<comment type="similarity">
    <text evidence="1 2">Belongs to the universal stress protein A family.</text>
</comment>
<dbReference type="Pfam" id="PF00582">
    <property type="entry name" value="Usp"/>
    <property type="match status" value="1"/>
</dbReference>
<dbReference type="RefSeq" id="WP_277563410.1">
    <property type="nucleotide sequence ID" value="NZ_JAPDHZ010000002.1"/>
</dbReference>
<dbReference type="GO" id="GO:0005737">
    <property type="term" value="C:cytoplasm"/>
    <property type="evidence" value="ECO:0007669"/>
    <property type="project" value="UniProtKB-SubCell"/>
</dbReference>
<dbReference type="PANTHER" id="PTHR46268">
    <property type="entry name" value="STRESS RESPONSE PROTEIN NHAX"/>
    <property type="match status" value="1"/>
</dbReference>
<keyword evidence="5" id="KW-1185">Reference proteome</keyword>
<dbReference type="EMBL" id="JAPDHZ010000002">
    <property type="protein sequence ID" value="MDG0789466.1"/>
    <property type="molecule type" value="Genomic_DNA"/>
</dbReference>
<dbReference type="InterPro" id="IPR006016">
    <property type="entry name" value="UspA"/>
</dbReference>
<dbReference type="InterPro" id="IPR014729">
    <property type="entry name" value="Rossmann-like_a/b/a_fold"/>
</dbReference>
<dbReference type="AlphaFoldDB" id="A0A9X4KCX6"/>
<proteinExistence type="inferred from homology"/>
<dbReference type="PANTHER" id="PTHR46268:SF6">
    <property type="entry name" value="UNIVERSAL STRESS PROTEIN UP12"/>
    <property type="match status" value="1"/>
</dbReference>
<feature type="domain" description="UspA" evidence="3">
    <location>
        <begin position="3"/>
        <end position="142"/>
    </location>
</feature>
<accession>A0A9X4KCX6</accession>
<gene>
    <name evidence="4" type="ORF">OMP38_00325</name>
</gene>
<dbReference type="SUPFAM" id="SSF52402">
    <property type="entry name" value="Adenine nucleotide alpha hydrolases-like"/>
    <property type="match status" value="1"/>
</dbReference>
<name>A0A9X4KCX6_9BACL</name>
<comment type="caution">
    <text evidence="4">The sequence shown here is derived from an EMBL/GenBank/DDBJ whole genome shotgun (WGS) entry which is preliminary data.</text>
</comment>
<evidence type="ECO:0000259" key="3">
    <source>
        <dbReference type="Pfam" id="PF00582"/>
    </source>
</evidence>
<protein>
    <recommendedName>
        <fullName evidence="2">Universal stress protein</fullName>
    </recommendedName>
</protein>
<dbReference type="PIRSF" id="PIRSF006276">
    <property type="entry name" value="UspA"/>
    <property type="match status" value="1"/>
</dbReference>
<evidence type="ECO:0000313" key="4">
    <source>
        <dbReference type="EMBL" id="MDG0789466.1"/>
    </source>
</evidence>
<dbReference type="Proteomes" id="UP001153387">
    <property type="component" value="Unassembled WGS sequence"/>
</dbReference>
<comment type="subcellular location">
    <subcellularLocation>
        <location evidence="2">Cytoplasm</location>
    </subcellularLocation>
</comment>
<evidence type="ECO:0000256" key="1">
    <source>
        <dbReference type="ARBA" id="ARBA00008791"/>
    </source>
</evidence>
<sequence>MSYNNILVAFDGSNLSRKAISHASALAESYGAALTVLHVYQVPLVNNGDFMVTLPADWSQQYMDHSFKVLDEAKALVPGTVNATFKLIDGDPANTILDYAGENGADLIVLGSRGLGGIREFVLGSVSHNVMQHAKAPVLIVK</sequence>
<dbReference type="CDD" id="cd00293">
    <property type="entry name" value="USP-like"/>
    <property type="match status" value="1"/>
</dbReference>
<keyword evidence="2" id="KW-0963">Cytoplasm</keyword>
<dbReference type="Gene3D" id="3.40.50.620">
    <property type="entry name" value="HUPs"/>
    <property type="match status" value="1"/>
</dbReference>